<organism evidence="1 2">
    <name type="scientific">Elysia marginata</name>
    <dbReference type="NCBI Taxonomy" id="1093978"/>
    <lineage>
        <taxon>Eukaryota</taxon>
        <taxon>Metazoa</taxon>
        <taxon>Spiralia</taxon>
        <taxon>Lophotrochozoa</taxon>
        <taxon>Mollusca</taxon>
        <taxon>Gastropoda</taxon>
        <taxon>Heterobranchia</taxon>
        <taxon>Euthyneura</taxon>
        <taxon>Panpulmonata</taxon>
        <taxon>Sacoglossa</taxon>
        <taxon>Placobranchoidea</taxon>
        <taxon>Plakobranchidae</taxon>
        <taxon>Elysia</taxon>
    </lineage>
</organism>
<name>A0AAV4G0J2_9GAST</name>
<evidence type="ECO:0000313" key="1">
    <source>
        <dbReference type="EMBL" id="GFR79093.1"/>
    </source>
</evidence>
<dbReference type="Proteomes" id="UP000762676">
    <property type="component" value="Unassembled WGS sequence"/>
</dbReference>
<protein>
    <submittedName>
        <fullName evidence="1">Uncharacterized protein</fullName>
    </submittedName>
</protein>
<dbReference type="AlphaFoldDB" id="A0AAV4G0J2"/>
<reference evidence="1 2" key="1">
    <citation type="journal article" date="2021" name="Elife">
        <title>Chloroplast acquisition without the gene transfer in kleptoplastic sea slugs, Plakobranchus ocellatus.</title>
        <authorList>
            <person name="Maeda T."/>
            <person name="Takahashi S."/>
            <person name="Yoshida T."/>
            <person name="Shimamura S."/>
            <person name="Takaki Y."/>
            <person name="Nagai Y."/>
            <person name="Toyoda A."/>
            <person name="Suzuki Y."/>
            <person name="Arimoto A."/>
            <person name="Ishii H."/>
            <person name="Satoh N."/>
            <person name="Nishiyama T."/>
            <person name="Hasebe M."/>
            <person name="Maruyama T."/>
            <person name="Minagawa J."/>
            <person name="Obokata J."/>
            <person name="Shigenobu S."/>
        </authorList>
    </citation>
    <scope>NUCLEOTIDE SEQUENCE [LARGE SCALE GENOMIC DNA]</scope>
</reference>
<proteinExistence type="predicted"/>
<sequence>MARWLHDQRLVSSVTISKKSEKLDHRLELSLCKNFSKQDLMYIDELKDIDEKLDILIEFVCRIKLEHAWDHIQPHELNNAHTSLTNCKKGSLRKNSQGH</sequence>
<gene>
    <name evidence="1" type="ORF">ElyMa_004011400</name>
</gene>
<accession>A0AAV4G0J2</accession>
<dbReference type="EMBL" id="BMAT01008158">
    <property type="protein sequence ID" value="GFR79093.1"/>
    <property type="molecule type" value="Genomic_DNA"/>
</dbReference>
<evidence type="ECO:0000313" key="2">
    <source>
        <dbReference type="Proteomes" id="UP000762676"/>
    </source>
</evidence>
<comment type="caution">
    <text evidence="1">The sequence shown here is derived from an EMBL/GenBank/DDBJ whole genome shotgun (WGS) entry which is preliminary data.</text>
</comment>
<keyword evidence="2" id="KW-1185">Reference proteome</keyword>